<dbReference type="AlphaFoldDB" id="A0A517MG10"/>
<feature type="region of interest" description="Disordered" evidence="1">
    <location>
        <begin position="27"/>
        <end position="71"/>
    </location>
</feature>
<dbReference type="Proteomes" id="UP000320672">
    <property type="component" value="Chromosome"/>
</dbReference>
<proteinExistence type="predicted"/>
<gene>
    <name evidence="2" type="ORF">FF011L_25910</name>
</gene>
<dbReference type="KEGG" id="rml:FF011L_25910"/>
<evidence type="ECO:0000313" key="2">
    <source>
        <dbReference type="EMBL" id="QDS93818.1"/>
    </source>
</evidence>
<feature type="compositionally biased region" description="Basic residues" evidence="1">
    <location>
        <begin position="56"/>
        <end position="71"/>
    </location>
</feature>
<reference evidence="2 3" key="1">
    <citation type="submission" date="2019-02" db="EMBL/GenBank/DDBJ databases">
        <title>Deep-cultivation of Planctomycetes and their phenomic and genomic characterization uncovers novel biology.</title>
        <authorList>
            <person name="Wiegand S."/>
            <person name="Jogler M."/>
            <person name="Boedeker C."/>
            <person name="Pinto D."/>
            <person name="Vollmers J."/>
            <person name="Rivas-Marin E."/>
            <person name="Kohn T."/>
            <person name="Peeters S.H."/>
            <person name="Heuer A."/>
            <person name="Rast P."/>
            <person name="Oberbeckmann S."/>
            <person name="Bunk B."/>
            <person name="Jeske O."/>
            <person name="Meyerdierks A."/>
            <person name="Storesund J.E."/>
            <person name="Kallscheuer N."/>
            <person name="Luecker S."/>
            <person name="Lage O.M."/>
            <person name="Pohl T."/>
            <person name="Merkel B.J."/>
            <person name="Hornburger P."/>
            <person name="Mueller R.-W."/>
            <person name="Bruemmer F."/>
            <person name="Labrenz M."/>
            <person name="Spormann A.M."/>
            <person name="Op den Camp H."/>
            <person name="Overmann J."/>
            <person name="Amann R."/>
            <person name="Jetten M.S.M."/>
            <person name="Mascher T."/>
            <person name="Medema M.H."/>
            <person name="Devos D.P."/>
            <person name="Kaster A.-K."/>
            <person name="Ovreas L."/>
            <person name="Rohde M."/>
            <person name="Galperin M.Y."/>
            <person name="Jogler C."/>
        </authorList>
    </citation>
    <scope>NUCLEOTIDE SEQUENCE [LARGE SCALE GENOMIC DNA]</scope>
    <source>
        <strain evidence="2 3">FF011L</strain>
    </source>
</reference>
<evidence type="ECO:0000313" key="3">
    <source>
        <dbReference type="Proteomes" id="UP000320672"/>
    </source>
</evidence>
<protein>
    <submittedName>
        <fullName evidence="2">Uncharacterized protein</fullName>
    </submittedName>
</protein>
<keyword evidence="3" id="KW-1185">Reference proteome</keyword>
<dbReference type="EMBL" id="CP036262">
    <property type="protein sequence ID" value="QDS93818.1"/>
    <property type="molecule type" value="Genomic_DNA"/>
</dbReference>
<evidence type="ECO:0000256" key="1">
    <source>
        <dbReference type="SAM" id="MobiDB-lite"/>
    </source>
</evidence>
<name>A0A517MG10_9BACT</name>
<accession>A0A517MG10</accession>
<organism evidence="2 3">
    <name type="scientific">Roseimaritima multifibrata</name>
    <dbReference type="NCBI Taxonomy" id="1930274"/>
    <lineage>
        <taxon>Bacteria</taxon>
        <taxon>Pseudomonadati</taxon>
        <taxon>Planctomycetota</taxon>
        <taxon>Planctomycetia</taxon>
        <taxon>Pirellulales</taxon>
        <taxon>Pirellulaceae</taxon>
        <taxon>Roseimaritima</taxon>
    </lineage>
</organism>
<sequence>MNPLHSCETALIAEILGFIESHIRGGGRSPMPSAFLAERRDPSGNRIENSMNLPGRLHRSAKQTTRRCQGR</sequence>